<dbReference type="Proteomes" id="UP000657918">
    <property type="component" value="Unassembled WGS sequence"/>
</dbReference>
<dbReference type="EMBL" id="JADGMS010000010">
    <property type="protein sequence ID" value="KAF9673698.1"/>
    <property type="molecule type" value="Genomic_DNA"/>
</dbReference>
<proteinExistence type="predicted"/>
<organism evidence="1 2">
    <name type="scientific">Salix dunnii</name>
    <dbReference type="NCBI Taxonomy" id="1413687"/>
    <lineage>
        <taxon>Eukaryota</taxon>
        <taxon>Viridiplantae</taxon>
        <taxon>Streptophyta</taxon>
        <taxon>Embryophyta</taxon>
        <taxon>Tracheophyta</taxon>
        <taxon>Spermatophyta</taxon>
        <taxon>Magnoliopsida</taxon>
        <taxon>eudicotyledons</taxon>
        <taxon>Gunneridae</taxon>
        <taxon>Pentapetalae</taxon>
        <taxon>rosids</taxon>
        <taxon>fabids</taxon>
        <taxon>Malpighiales</taxon>
        <taxon>Salicaceae</taxon>
        <taxon>Saliceae</taxon>
        <taxon>Salix</taxon>
    </lineage>
</organism>
<name>A0A835JSC8_9ROSI</name>
<accession>A0A835JSC8</accession>
<sequence>MDVKRVYEELNSLLPCGTNVKTQQSQPFRVISIFSYFASALVSHETSNEVGRESRGSSMILEPQLILVLVLRSEDEKIENLALLEILTPVLARFP</sequence>
<dbReference type="AlphaFoldDB" id="A0A835JSC8"/>
<keyword evidence="2" id="KW-1185">Reference proteome</keyword>
<evidence type="ECO:0000313" key="2">
    <source>
        <dbReference type="Proteomes" id="UP000657918"/>
    </source>
</evidence>
<reference evidence="1 2" key="1">
    <citation type="submission" date="2020-10" db="EMBL/GenBank/DDBJ databases">
        <title>Plant Genome Project.</title>
        <authorList>
            <person name="Zhang R.-G."/>
        </authorList>
    </citation>
    <scope>NUCLEOTIDE SEQUENCE [LARGE SCALE GENOMIC DNA]</scope>
    <source>
        <strain evidence="1">FAFU-HL-1</strain>
        <tissue evidence="1">Leaf</tissue>
    </source>
</reference>
<evidence type="ECO:0000313" key="1">
    <source>
        <dbReference type="EMBL" id="KAF9673698.1"/>
    </source>
</evidence>
<protein>
    <submittedName>
        <fullName evidence="1">Uncharacterized protein</fullName>
    </submittedName>
</protein>
<comment type="caution">
    <text evidence="1">The sequence shown here is derived from an EMBL/GenBank/DDBJ whole genome shotgun (WGS) entry which is preliminary data.</text>
</comment>
<gene>
    <name evidence="1" type="ORF">SADUNF_Sadunf10G0051300</name>
</gene>